<dbReference type="Pfam" id="PF03963">
    <property type="entry name" value="FlgD"/>
    <property type="match status" value="1"/>
</dbReference>
<name>A0AAN1SXK6_9PROT</name>
<evidence type="ECO:0000259" key="7">
    <source>
        <dbReference type="Pfam" id="PF13861"/>
    </source>
</evidence>
<accession>A0AAN1SXK6</accession>
<organism evidence="8 9">
    <name type="scientific">Ferrigenium kumadai</name>
    <dbReference type="NCBI Taxonomy" id="1682490"/>
    <lineage>
        <taxon>Bacteria</taxon>
        <taxon>Pseudomonadati</taxon>
        <taxon>Pseudomonadota</taxon>
        <taxon>Betaproteobacteria</taxon>
        <taxon>Nitrosomonadales</taxon>
        <taxon>Gallionellaceae</taxon>
        <taxon>Ferrigenium</taxon>
    </lineage>
</organism>
<comment type="function">
    <text evidence="4 5">Required for flagellar hook formation. May act as a scaffolding protein.</text>
</comment>
<keyword evidence="9" id="KW-1185">Reference proteome</keyword>
<dbReference type="Proteomes" id="UP001319121">
    <property type="component" value="Chromosome"/>
</dbReference>
<dbReference type="Gene3D" id="2.30.30.910">
    <property type="match status" value="1"/>
</dbReference>
<evidence type="ECO:0000256" key="3">
    <source>
        <dbReference type="ARBA" id="ARBA00022795"/>
    </source>
</evidence>
<dbReference type="RefSeq" id="WP_212786373.1">
    <property type="nucleotide sequence ID" value="NZ_AP019536.1"/>
</dbReference>
<dbReference type="KEGG" id="fku:FGKAn22_04510"/>
<reference evidence="8 9" key="1">
    <citation type="submission" date="2019-03" db="EMBL/GenBank/DDBJ databases">
        <title>Complete genome sequence of Ferrigenium kumadai strain An22, a microaerophilic iron-oxidizing bacterium isolated from a paddy field soil.</title>
        <authorList>
            <person name="Watanabe T."/>
            <person name="Asakawa S."/>
        </authorList>
    </citation>
    <scope>NUCLEOTIDE SEQUENCE [LARGE SCALE GENOMIC DNA]</scope>
    <source>
        <strain evidence="8 9">An22</strain>
    </source>
</reference>
<feature type="domain" description="FlgD Tudor-like" evidence="7">
    <location>
        <begin position="92"/>
        <end position="226"/>
    </location>
</feature>
<proteinExistence type="inferred from homology"/>
<comment type="similarity">
    <text evidence="1 5">Belongs to the FlgD family.</text>
</comment>
<feature type="domain" description="FlgD/Vpr Ig-like" evidence="6">
    <location>
        <begin position="116"/>
        <end position="186"/>
    </location>
</feature>
<dbReference type="Pfam" id="PF13861">
    <property type="entry name" value="FLgD_tudor"/>
    <property type="match status" value="1"/>
</dbReference>
<protein>
    <recommendedName>
        <fullName evidence="2 5">Basal-body rod modification protein FlgD</fullName>
    </recommendedName>
</protein>
<dbReference type="EMBL" id="AP019536">
    <property type="protein sequence ID" value="BBI98758.1"/>
    <property type="molecule type" value="Genomic_DNA"/>
</dbReference>
<evidence type="ECO:0000313" key="8">
    <source>
        <dbReference type="EMBL" id="BBI98758.1"/>
    </source>
</evidence>
<dbReference type="Gene3D" id="2.60.40.4070">
    <property type="match status" value="1"/>
</dbReference>
<dbReference type="InterPro" id="IPR005648">
    <property type="entry name" value="FlgD"/>
</dbReference>
<keyword evidence="3 5" id="KW-1005">Bacterial flagellum biogenesis</keyword>
<evidence type="ECO:0000256" key="2">
    <source>
        <dbReference type="ARBA" id="ARBA00016013"/>
    </source>
</evidence>
<evidence type="ECO:0000256" key="5">
    <source>
        <dbReference type="RuleBase" id="RU362076"/>
    </source>
</evidence>
<evidence type="ECO:0000313" key="9">
    <source>
        <dbReference type="Proteomes" id="UP001319121"/>
    </source>
</evidence>
<dbReference type="InterPro" id="IPR025963">
    <property type="entry name" value="FLgD_Tudor"/>
</dbReference>
<evidence type="ECO:0000256" key="4">
    <source>
        <dbReference type="ARBA" id="ARBA00024746"/>
    </source>
</evidence>
<dbReference type="GO" id="GO:0044781">
    <property type="term" value="P:bacterial-type flagellum organization"/>
    <property type="evidence" value="ECO:0007669"/>
    <property type="project" value="UniProtKB-UniRule"/>
</dbReference>
<evidence type="ECO:0000259" key="6">
    <source>
        <dbReference type="Pfam" id="PF13860"/>
    </source>
</evidence>
<evidence type="ECO:0000256" key="1">
    <source>
        <dbReference type="ARBA" id="ARBA00010577"/>
    </source>
</evidence>
<dbReference type="Pfam" id="PF13860">
    <property type="entry name" value="FlgD_ig"/>
    <property type="match status" value="1"/>
</dbReference>
<gene>
    <name evidence="8" type="primary">flgD</name>
    <name evidence="8" type="ORF">FGKAn22_04510</name>
</gene>
<dbReference type="AlphaFoldDB" id="A0AAN1SXK6"/>
<sequence length="229" mass="23645">MVDNVQNSGSAADIYAAINAKAKAGSTTDASGVANTQDRFLKLLVTQMKNQDPLNPMDNAQVTSQMAQLSTVSGIDKLNATLQALSSSMMSSQSMQAAAGMIGHGVLVPGKGVDLSNGTAYGGADLTQSVDKLDVSIYDKAGALVRNISLGSQPVGLVNWQWDGRNDAGIKVADGSYTFTVNATQSGNKVDAATLQFGMVNSVTQDAQGLALSVGQLDGIAMSQVRQIV</sequence>
<dbReference type="InterPro" id="IPR025965">
    <property type="entry name" value="FlgD/Vpr_Ig-like"/>
</dbReference>